<accession>A0A507BKU9</accession>
<sequence>MKSLSAKHGNAVAILNRARALADLLWHITHSTTNYWKNIVRMMITGKLGVEMSATMKQLMERVYNLLGEAFFNSPLGDEIDTVFSLQVVGKVELLKERIVQLMGDVGKESEEALYELLCDIPSFKKLVHGLAGMSQDKNKMETRKAFMKIEKRECFSPPLQN</sequence>
<comment type="caution">
    <text evidence="1">The sequence shown here is derived from an EMBL/GenBank/DDBJ whole genome shotgun (WGS) entry which is preliminary data.</text>
</comment>
<keyword evidence="2" id="KW-1185">Reference proteome</keyword>
<name>A0A507BKU9_9FUNG</name>
<evidence type="ECO:0000313" key="2">
    <source>
        <dbReference type="Proteomes" id="UP000317494"/>
    </source>
</evidence>
<dbReference type="VEuPathDB" id="FungiDB:SeMB42_g07921"/>
<proteinExistence type="predicted"/>
<protein>
    <submittedName>
        <fullName evidence="1">Uncharacterized protein</fullName>
    </submittedName>
</protein>
<gene>
    <name evidence="1" type="ORF">SeMB42_g07921</name>
</gene>
<dbReference type="EMBL" id="QEAN01000685">
    <property type="protein sequence ID" value="TPX30427.1"/>
    <property type="molecule type" value="Genomic_DNA"/>
</dbReference>
<reference evidence="1 2" key="1">
    <citation type="journal article" date="2019" name="Sci. Rep.">
        <title>Comparative genomics of chytrid fungi reveal insights into the obligate biotrophic and pathogenic lifestyle of Synchytrium endobioticum.</title>
        <authorList>
            <person name="van de Vossenberg B.T.L.H."/>
            <person name="Warris S."/>
            <person name="Nguyen H.D.T."/>
            <person name="van Gent-Pelzer M.P.E."/>
            <person name="Joly D.L."/>
            <person name="van de Geest H.C."/>
            <person name="Bonants P.J.M."/>
            <person name="Smith D.S."/>
            <person name="Levesque C.A."/>
            <person name="van der Lee T.A.J."/>
        </authorList>
    </citation>
    <scope>NUCLEOTIDE SEQUENCE [LARGE SCALE GENOMIC DNA]</scope>
    <source>
        <strain evidence="1 2">MB42</strain>
    </source>
</reference>
<evidence type="ECO:0000313" key="1">
    <source>
        <dbReference type="EMBL" id="TPX30427.1"/>
    </source>
</evidence>
<dbReference type="AlphaFoldDB" id="A0A507BKU9"/>
<organism evidence="1 2">
    <name type="scientific">Synchytrium endobioticum</name>
    <dbReference type="NCBI Taxonomy" id="286115"/>
    <lineage>
        <taxon>Eukaryota</taxon>
        <taxon>Fungi</taxon>
        <taxon>Fungi incertae sedis</taxon>
        <taxon>Chytridiomycota</taxon>
        <taxon>Chytridiomycota incertae sedis</taxon>
        <taxon>Chytridiomycetes</taxon>
        <taxon>Synchytriales</taxon>
        <taxon>Synchytriaceae</taxon>
        <taxon>Synchytrium</taxon>
    </lineage>
</organism>
<dbReference type="Proteomes" id="UP000317494">
    <property type="component" value="Unassembled WGS sequence"/>
</dbReference>